<dbReference type="EMBL" id="BGPR01000005">
    <property type="protein sequence ID" value="GBL74513.1"/>
    <property type="molecule type" value="Genomic_DNA"/>
</dbReference>
<dbReference type="SUPFAM" id="SSF50630">
    <property type="entry name" value="Acid proteases"/>
    <property type="match status" value="1"/>
</dbReference>
<name>A0A4Y2A475_ARAVE</name>
<comment type="caution">
    <text evidence="1">The sequence shown here is derived from an EMBL/GenBank/DDBJ whole genome shotgun (WGS) entry which is preliminary data.</text>
</comment>
<dbReference type="AlphaFoldDB" id="A0A4Y2A475"/>
<evidence type="ECO:0008006" key="3">
    <source>
        <dbReference type="Google" id="ProtNLM"/>
    </source>
</evidence>
<sequence length="136" mass="15916">MQLSRSNARTERYFGKLTMRLADGQNNRQVDRIIVADHNKKIQFLVDTDAEVSVIPRLKKDNNDNNELTLYAANDTEIRTFGTKLLDLDLKLHRRFQWKFIIADVKQAIIGVDFLTNFYLLVDDKNNRLIDAKTKF</sequence>
<dbReference type="FunFam" id="2.40.70.10:FF:000130">
    <property type="entry name" value="Retrovirus-related Pol polyprotein from transposon opus-like Protein"/>
    <property type="match status" value="1"/>
</dbReference>
<organism evidence="1 2">
    <name type="scientific">Araneus ventricosus</name>
    <name type="common">Orbweaver spider</name>
    <name type="synonym">Epeira ventricosa</name>
    <dbReference type="NCBI Taxonomy" id="182803"/>
    <lineage>
        <taxon>Eukaryota</taxon>
        <taxon>Metazoa</taxon>
        <taxon>Ecdysozoa</taxon>
        <taxon>Arthropoda</taxon>
        <taxon>Chelicerata</taxon>
        <taxon>Arachnida</taxon>
        <taxon>Araneae</taxon>
        <taxon>Araneomorphae</taxon>
        <taxon>Entelegynae</taxon>
        <taxon>Araneoidea</taxon>
        <taxon>Araneidae</taxon>
        <taxon>Araneus</taxon>
    </lineage>
</organism>
<keyword evidence="2" id="KW-1185">Reference proteome</keyword>
<evidence type="ECO:0000313" key="2">
    <source>
        <dbReference type="Proteomes" id="UP000499080"/>
    </source>
</evidence>
<reference evidence="1 2" key="1">
    <citation type="journal article" date="2019" name="Sci. Rep.">
        <title>Orb-weaving spider Araneus ventricosus genome elucidates the spidroin gene catalogue.</title>
        <authorList>
            <person name="Kono N."/>
            <person name="Nakamura H."/>
            <person name="Ohtoshi R."/>
            <person name="Moran D.A.P."/>
            <person name="Shinohara A."/>
            <person name="Yoshida Y."/>
            <person name="Fujiwara M."/>
            <person name="Mori M."/>
            <person name="Tomita M."/>
            <person name="Arakawa K."/>
        </authorList>
    </citation>
    <scope>NUCLEOTIDE SEQUENCE [LARGE SCALE GENOMIC DNA]</scope>
</reference>
<proteinExistence type="predicted"/>
<protein>
    <recommendedName>
        <fullName evidence="3">Peptidase A2 domain-containing protein</fullName>
    </recommendedName>
</protein>
<dbReference type="OrthoDB" id="6932368at2759"/>
<evidence type="ECO:0000313" key="1">
    <source>
        <dbReference type="EMBL" id="GBL74513.1"/>
    </source>
</evidence>
<dbReference type="Gene3D" id="2.40.70.10">
    <property type="entry name" value="Acid Proteases"/>
    <property type="match status" value="1"/>
</dbReference>
<accession>A0A4Y2A475</accession>
<dbReference type="InterPro" id="IPR021109">
    <property type="entry name" value="Peptidase_aspartic_dom_sf"/>
</dbReference>
<gene>
    <name evidence="1" type="ORF">AVEN_235445_1</name>
</gene>
<dbReference type="Proteomes" id="UP000499080">
    <property type="component" value="Unassembled WGS sequence"/>
</dbReference>